<name>A0A180H674_PUCT1</name>
<feature type="compositionally biased region" description="Polar residues" evidence="1">
    <location>
        <begin position="17"/>
        <end position="54"/>
    </location>
</feature>
<evidence type="ECO:0000313" key="2">
    <source>
        <dbReference type="EMBL" id="OAW00043.1"/>
    </source>
</evidence>
<evidence type="ECO:0000256" key="1">
    <source>
        <dbReference type="SAM" id="MobiDB-lite"/>
    </source>
</evidence>
<dbReference type="VEuPathDB" id="FungiDB:PTTG_25149"/>
<dbReference type="EnsemblFungi" id="PTTG_25149-t43_1">
    <property type="protein sequence ID" value="PTTG_25149-t43_1-p1"/>
    <property type="gene ID" value="PTTG_25149"/>
</dbReference>
<gene>
    <name evidence="2" type="ORF">PTTG_25149</name>
</gene>
<dbReference type="Proteomes" id="UP000005240">
    <property type="component" value="Unassembled WGS sequence"/>
</dbReference>
<reference evidence="2" key="1">
    <citation type="submission" date="2009-11" db="EMBL/GenBank/DDBJ databases">
        <authorList>
            <consortium name="The Broad Institute Genome Sequencing Platform"/>
            <person name="Ward D."/>
            <person name="Feldgarden M."/>
            <person name="Earl A."/>
            <person name="Young S.K."/>
            <person name="Zeng Q."/>
            <person name="Koehrsen M."/>
            <person name="Alvarado L."/>
            <person name="Berlin A."/>
            <person name="Bochicchio J."/>
            <person name="Borenstein D."/>
            <person name="Chapman S.B."/>
            <person name="Chen Z."/>
            <person name="Engels R."/>
            <person name="Freedman E."/>
            <person name="Gellesch M."/>
            <person name="Goldberg J."/>
            <person name="Griggs A."/>
            <person name="Gujja S."/>
            <person name="Heilman E."/>
            <person name="Heiman D."/>
            <person name="Hepburn T."/>
            <person name="Howarth C."/>
            <person name="Jen D."/>
            <person name="Larson L."/>
            <person name="Lewis B."/>
            <person name="Mehta T."/>
            <person name="Park D."/>
            <person name="Pearson M."/>
            <person name="Roberts A."/>
            <person name="Saif S."/>
            <person name="Shea T."/>
            <person name="Shenoy N."/>
            <person name="Sisk P."/>
            <person name="Stolte C."/>
            <person name="Sykes S."/>
            <person name="Thomson T."/>
            <person name="Walk T."/>
            <person name="White J."/>
            <person name="Yandava C."/>
            <person name="Izard J."/>
            <person name="Baranova O.V."/>
            <person name="Blanton J.M."/>
            <person name="Tanner A.C."/>
            <person name="Dewhirst F.E."/>
            <person name="Haas B."/>
            <person name="Nusbaum C."/>
            <person name="Birren B."/>
        </authorList>
    </citation>
    <scope>NUCLEOTIDE SEQUENCE [LARGE SCALE GENOMIC DNA]</scope>
    <source>
        <strain evidence="2">1-1 BBBD Race 1</strain>
    </source>
</reference>
<reference evidence="3 4" key="3">
    <citation type="journal article" date="2017" name="G3 (Bethesda)">
        <title>Comparative analysis highlights variable genome content of wheat rusts and divergence of the mating loci.</title>
        <authorList>
            <person name="Cuomo C.A."/>
            <person name="Bakkeren G."/>
            <person name="Khalil H.B."/>
            <person name="Panwar V."/>
            <person name="Joly D."/>
            <person name="Linning R."/>
            <person name="Sakthikumar S."/>
            <person name="Song X."/>
            <person name="Adiconis X."/>
            <person name="Fan L."/>
            <person name="Goldberg J.M."/>
            <person name="Levin J.Z."/>
            <person name="Young S."/>
            <person name="Zeng Q."/>
            <person name="Anikster Y."/>
            <person name="Bruce M."/>
            <person name="Wang M."/>
            <person name="Yin C."/>
            <person name="McCallum B."/>
            <person name="Szabo L.J."/>
            <person name="Hulbert S."/>
            <person name="Chen X."/>
            <person name="Fellers J.P."/>
        </authorList>
    </citation>
    <scope>NUCLEOTIDE SEQUENCE</scope>
    <source>
        <strain evidence="4">Isolate 1-1 / race 1 (BBBD)</strain>
        <strain evidence="3">isolate 1-1 / race 1 (BBBD)</strain>
    </source>
</reference>
<protein>
    <submittedName>
        <fullName evidence="2 3">Uncharacterized protein</fullName>
    </submittedName>
</protein>
<organism evidence="2">
    <name type="scientific">Puccinia triticina (isolate 1-1 / race 1 (BBBD))</name>
    <name type="common">Brown leaf rust fungus</name>
    <dbReference type="NCBI Taxonomy" id="630390"/>
    <lineage>
        <taxon>Eukaryota</taxon>
        <taxon>Fungi</taxon>
        <taxon>Dikarya</taxon>
        <taxon>Basidiomycota</taxon>
        <taxon>Pucciniomycotina</taxon>
        <taxon>Pucciniomycetes</taxon>
        <taxon>Pucciniales</taxon>
        <taxon>Pucciniaceae</taxon>
        <taxon>Puccinia</taxon>
    </lineage>
</organism>
<reference evidence="3" key="4">
    <citation type="submission" date="2025-05" db="UniProtKB">
        <authorList>
            <consortium name="EnsemblFungi"/>
        </authorList>
    </citation>
    <scope>IDENTIFICATION</scope>
    <source>
        <strain evidence="3">isolate 1-1 / race 1 (BBBD)</strain>
    </source>
</reference>
<dbReference type="EMBL" id="ADAS02000001">
    <property type="protein sequence ID" value="OAW00043.1"/>
    <property type="molecule type" value="Genomic_DNA"/>
</dbReference>
<feature type="region of interest" description="Disordered" evidence="1">
    <location>
        <begin position="1"/>
        <end position="54"/>
    </location>
</feature>
<sequence length="71" mass="7731">MDLSSLIPHLDDEDQHSSLGNPRNGTDSDTESDSSLGSVSTNSARSGKTFQNDRTIQLQTMVTTMMMKKAL</sequence>
<evidence type="ECO:0000313" key="4">
    <source>
        <dbReference type="Proteomes" id="UP000005240"/>
    </source>
</evidence>
<keyword evidence="4" id="KW-1185">Reference proteome</keyword>
<dbReference type="AlphaFoldDB" id="A0A180H674"/>
<reference evidence="2" key="2">
    <citation type="submission" date="2016-05" db="EMBL/GenBank/DDBJ databases">
        <title>Comparative analysis highlights variable genome content of wheat rusts and divergence of the mating loci.</title>
        <authorList>
            <person name="Cuomo C.A."/>
            <person name="Bakkeren G."/>
            <person name="Szabo L."/>
            <person name="Khalil H."/>
            <person name="Joly D."/>
            <person name="Goldberg J."/>
            <person name="Young S."/>
            <person name="Zeng Q."/>
            <person name="Fellers J."/>
        </authorList>
    </citation>
    <scope>NUCLEOTIDE SEQUENCE [LARGE SCALE GENOMIC DNA]</scope>
    <source>
        <strain evidence="2">1-1 BBBD Race 1</strain>
    </source>
</reference>
<evidence type="ECO:0000313" key="3">
    <source>
        <dbReference type="EnsemblFungi" id="PTTG_25149-t43_1-p1"/>
    </source>
</evidence>
<proteinExistence type="predicted"/>
<accession>A0A180H674</accession>